<keyword evidence="1" id="KW-1133">Transmembrane helix</keyword>
<proteinExistence type="predicted"/>
<feature type="transmembrane region" description="Helical" evidence="1">
    <location>
        <begin position="110"/>
        <end position="128"/>
    </location>
</feature>
<keyword evidence="3" id="KW-1185">Reference proteome</keyword>
<accession>A0A4R6KQM0</accession>
<evidence type="ECO:0000313" key="2">
    <source>
        <dbReference type="EMBL" id="TDO54892.1"/>
    </source>
</evidence>
<feature type="transmembrane region" description="Helical" evidence="1">
    <location>
        <begin position="193"/>
        <end position="210"/>
    </location>
</feature>
<evidence type="ECO:0000256" key="1">
    <source>
        <dbReference type="SAM" id="Phobius"/>
    </source>
</evidence>
<feature type="transmembrane region" description="Helical" evidence="1">
    <location>
        <begin position="29"/>
        <end position="52"/>
    </location>
</feature>
<reference evidence="2 3" key="1">
    <citation type="submission" date="2019-03" db="EMBL/GenBank/DDBJ databases">
        <title>Genomic Encyclopedia of Type Strains, Phase III (KMG-III): the genomes of soil and plant-associated and newly described type strains.</title>
        <authorList>
            <person name="Whitman W."/>
        </authorList>
    </citation>
    <scope>NUCLEOTIDE SEQUENCE [LARGE SCALE GENOMIC DNA]</scope>
    <source>
        <strain evidence="2 3">VKM Ac-2527</strain>
    </source>
</reference>
<dbReference type="RefSeq" id="WP_133798421.1">
    <property type="nucleotide sequence ID" value="NZ_SNWQ01000001.1"/>
</dbReference>
<dbReference type="Proteomes" id="UP000295388">
    <property type="component" value="Unassembled WGS sequence"/>
</dbReference>
<keyword evidence="1" id="KW-0472">Membrane</keyword>
<feature type="transmembrane region" description="Helical" evidence="1">
    <location>
        <begin position="343"/>
        <end position="362"/>
    </location>
</feature>
<feature type="transmembrane region" description="Helical" evidence="1">
    <location>
        <begin position="58"/>
        <end position="78"/>
    </location>
</feature>
<dbReference type="OrthoDB" id="3804146at2"/>
<gene>
    <name evidence="2" type="ORF">EV643_101683</name>
</gene>
<organism evidence="2 3">
    <name type="scientific">Kribbella caucasensis</name>
    <dbReference type="NCBI Taxonomy" id="2512215"/>
    <lineage>
        <taxon>Bacteria</taxon>
        <taxon>Bacillati</taxon>
        <taxon>Actinomycetota</taxon>
        <taxon>Actinomycetes</taxon>
        <taxon>Propionibacteriales</taxon>
        <taxon>Kribbellaceae</taxon>
        <taxon>Kribbella</taxon>
    </lineage>
</organism>
<evidence type="ECO:0000313" key="3">
    <source>
        <dbReference type="Proteomes" id="UP000295388"/>
    </source>
</evidence>
<keyword evidence="1" id="KW-0812">Transmembrane</keyword>
<dbReference type="AlphaFoldDB" id="A0A4R6KQM0"/>
<dbReference type="EMBL" id="SNWQ01000001">
    <property type="protein sequence ID" value="TDO54892.1"/>
    <property type="molecule type" value="Genomic_DNA"/>
</dbReference>
<name>A0A4R6KQM0_9ACTN</name>
<sequence length="443" mass="49452">MRTMVEGLSELVHLVGDTIRLWCRNLLPLVMWFLAGYVGFRAAVNGAIWLSAHQHKSLAFGMFAAGVLAQIAASVGMIRTCANSLYRWRDAASDDEDETSDPTQQNLMELLAVTMLPLVAIWSAWGFLEDQIGQLSATNMVQIGLQPGAQFFNVAGDAWRGYLPAIVVLLVLRRVVEAIDDRWPSRPAKFVQVWAEAFFLLITVVVLPSAKNQFIGWFQARNFWYLTLDWWDAFNNFFDGINIPVPDGIVFLWGFFWDPLWPLFKEGVGEPLTWLAITTVVFGHRVLSGHGVLRGTRLEQRLGGQPVVEKQPNRIVALTNKAPNLLLGGLREKFYPTLNAFRLLVRSGPVFLGVVCLVYTLYTLGDQWTFVGIQRLLGVHGERWGLMNHEIASLIKDVLFETFRIALLAAAFDMCISVSAQRRAEAAQAAAAKTEGEAADARS</sequence>
<protein>
    <submittedName>
        <fullName evidence="2">Uncharacterized protein</fullName>
    </submittedName>
</protein>
<comment type="caution">
    <text evidence="2">The sequence shown here is derived from an EMBL/GenBank/DDBJ whole genome shotgun (WGS) entry which is preliminary data.</text>
</comment>